<dbReference type="AlphaFoldDB" id="A0A364K664"/>
<dbReference type="RefSeq" id="WP_113658415.1">
    <property type="nucleotide sequence ID" value="NZ_KZ845665.1"/>
</dbReference>
<sequence>MEEKMDHLFKEMGLLKMNMNEIQETMAIKDEVEAVARTLEMIALGTSEEAAATVEDKAEAGYVILQSLFHGLEMRTNKRFDQLDTKVQEIQTDIKQQEKQIQKLQTEVKQHNQQMINMQMSINTLAESMNNNMKIQVERFDQIFDMMRSWVTKQTEIEDTIVALKRSIED</sequence>
<protein>
    <submittedName>
        <fullName evidence="2">Uncharacterized protein</fullName>
    </submittedName>
</protein>
<evidence type="ECO:0000313" key="2">
    <source>
        <dbReference type="EMBL" id="RAL25801.1"/>
    </source>
</evidence>
<feature type="coiled-coil region" evidence="1">
    <location>
        <begin position="80"/>
        <end position="121"/>
    </location>
</feature>
<organism evidence="2 3">
    <name type="scientific">Thermoflavimicrobium daqui</name>
    <dbReference type="NCBI Taxonomy" id="2137476"/>
    <lineage>
        <taxon>Bacteria</taxon>
        <taxon>Bacillati</taxon>
        <taxon>Bacillota</taxon>
        <taxon>Bacilli</taxon>
        <taxon>Bacillales</taxon>
        <taxon>Thermoactinomycetaceae</taxon>
        <taxon>Thermoflavimicrobium</taxon>
    </lineage>
</organism>
<comment type="caution">
    <text evidence="2">The sequence shown here is derived from an EMBL/GenBank/DDBJ whole genome shotgun (WGS) entry which is preliminary data.</text>
</comment>
<proteinExistence type="predicted"/>
<dbReference type="EMBL" id="QJKK01000003">
    <property type="protein sequence ID" value="RAL25801.1"/>
    <property type="molecule type" value="Genomic_DNA"/>
</dbReference>
<evidence type="ECO:0000313" key="3">
    <source>
        <dbReference type="Proteomes" id="UP000251213"/>
    </source>
</evidence>
<gene>
    <name evidence="2" type="ORF">DL897_06920</name>
</gene>
<name>A0A364K664_9BACL</name>
<evidence type="ECO:0000256" key="1">
    <source>
        <dbReference type="SAM" id="Coils"/>
    </source>
</evidence>
<keyword evidence="1" id="KW-0175">Coiled coil</keyword>
<accession>A0A364K664</accession>
<reference evidence="2 3" key="2">
    <citation type="submission" date="2018-06" db="EMBL/GenBank/DDBJ databases">
        <authorList>
            <person name="Zhirakovskaya E."/>
        </authorList>
    </citation>
    <scope>NUCLEOTIDE SEQUENCE [LARGE SCALE GENOMIC DNA]</scope>
    <source>
        <strain evidence="2 3">FBKL4.011</strain>
    </source>
</reference>
<keyword evidence="3" id="KW-1185">Reference proteome</keyword>
<dbReference type="Proteomes" id="UP000251213">
    <property type="component" value="Unassembled WGS sequence"/>
</dbReference>
<reference evidence="2 3" key="1">
    <citation type="submission" date="2018-06" db="EMBL/GenBank/DDBJ databases">
        <title>Thermoflavimicrobium daqus sp. nov., a thermophilic microbe isolated from Moutai-flavour Daqu.</title>
        <authorList>
            <person name="Wang X."/>
            <person name="Zhou H."/>
        </authorList>
    </citation>
    <scope>NUCLEOTIDE SEQUENCE [LARGE SCALE GENOMIC DNA]</scope>
    <source>
        <strain evidence="2 3">FBKL4.011</strain>
    </source>
</reference>